<dbReference type="GeneID" id="36550079"/>
<keyword evidence="2" id="KW-1185">Reference proteome</keyword>
<comment type="caution">
    <text evidence="1">The sequence shown here is derived from an EMBL/GenBank/DDBJ whole genome shotgun (WGS) entry which is preliminary data.</text>
</comment>
<gene>
    <name evidence="1" type="ORF">P170DRAFT_125535</name>
</gene>
<protein>
    <submittedName>
        <fullName evidence="1">Uncharacterized protein</fullName>
    </submittedName>
</protein>
<evidence type="ECO:0000313" key="2">
    <source>
        <dbReference type="Proteomes" id="UP000234275"/>
    </source>
</evidence>
<sequence length="178" mass="19878">MITGILTNHIGRFECSTSDSTPVAAINVSPSGSRSRLVREVHCEGFVSSPSISFQARFCRRSTFREVLIICRGIALGNIESWQREFYPRRLSVLGVASTHGIEAENHGINESRGVSEFPFGRSRSTRVPTQPFYVCLNANIRWAMMNLASITIYRGCIKTCRGHWHGCQELEGSINNP</sequence>
<accession>A0A2I2GK10</accession>
<dbReference type="AlphaFoldDB" id="A0A2I2GK10"/>
<evidence type="ECO:0000313" key="1">
    <source>
        <dbReference type="EMBL" id="PLB53211.1"/>
    </source>
</evidence>
<reference evidence="1 2" key="1">
    <citation type="submission" date="2016-12" db="EMBL/GenBank/DDBJ databases">
        <title>The genomes of Aspergillus section Nigri reveals drivers in fungal speciation.</title>
        <authorList>
            <consortium name="DOE Joint Genome Institute"/>
            <person name="Vesth T.C."/>
            <person name="Nybo J."/>
            <person name="Theobald S."/>
            <person name="Brandl J."/>
            <person name="Frisvad J.C."/>
            <person name="Nielsen K.F."/>
            <person name="Lyhne E.K."/>
            <person name="Kogle M.E."/>
            <person name="Kuo A."/>
            <person name="Riley R."/>
            <person name="Clum A."/>
            <person name="Nolan M."/>
            <person name="Lipzen A."/>
            <person name="Salamov A."/>
            <person name="Henrissat B."/>
            <person name="Wiebenga A."/>
            <person name="De Vries R.P."/>
            <person name="Grigoriev I.V."/>
            <person name="Mortensen U.H."/>
            <person name="Andersen M.R."/>
            <person name="Baker S.E."/>
        </authorList>
    </citation>
    <scope>NUCLEOTIDE SEQUENCE [LARGE SCALE GENOMIC DNA]</scope>
    <source>
        <strain evidence="1 2">IBT 23096</strain>
    </source>
</reference>
<dbReference type="Proteomes" id="UP000234275">
    <property type="component" value="Unassembled WGS sequence"/>
</dbReference>
<dbReference type="EMBL" id="MSFO01000002">
    <property type="protein sequence ID" value="PLB53211.1"/>
    <property type="molecule type" value="Genomic_DNA"/>
</dbReference>
<organism evidence="1 2">
    <name type="scientific">Aspergillus steynii IBT 23096</name>
    <dbReference type="NCBI Taxonomy" id="1392250"/>
    <lineage>
        <taxon>Eukaryota</taxon>
        <taxon>Fungi</taxon>
        <taxon>Dikarya</taxon>
        <taxon>Ascomycota</taxon>
        <taxon>Pezizomycotina</taxon>
        <taxon>Eurotiomycetes</taxon>
        <taxon>Eurotiomycetidae</taxon>
        <taxon>Eurotiales</taxon>
        <taxon>Aspergillaceae</taxon>
        <taxon>Aspergillus</taxon>
        <taxon>Aspergillus subgen. Circumdati</taxon>
    </lineage>
</organism>
<dbReference type="RefSeq" id="XP_024708513.1">
    <property type="nucleotide sequence ID" value="XM_024842384.1"/>
</dbReference>
<name>A0A2I2GK10_9EURO</name>
<proteinExistence type="predicted"/>
<dbReference type="VEuPathDB" id="FungiDB:P170DRAFT_125535"/>